<feature type="transmembrane region" description="Helical" evidence="1">
    <location>
        <begin position="70"/>
        <end position="86"/>
    </location>
</feature>
<feature type="transmembrane region" description="Helical" evidence="1">
    <location>
        <begin position="114"/>
        <end position="135"/>
    </location>
</feature>
<keyword evidence="1" id="KW-0812">Transmembrane</keyword>
<dbReference type="KEGG" id="sgf:HEP81_03275"/>
<feature type="transmembrane region" description="Helical" evidence="1">
    <location>
        <begin position="22"/>
        <end position="41"/>
    </location>
</feature>
<name>A0A7H1PZV5_9ACTN</name>
<sequence length="270" mass="28470">MIGVGQVPYVAWVLGGDLLETARIFFGLAAALVVPFGLDWYRSRPGPAALAVLLWSAYTVFPYVDRVRPWFALCVAVLAASGAMLLQRSGDPWRPGFWDVRFWDSGSRATSRRFGLAAVMAALLLSACTAGGRATSLLLELLRSDRAAVFISALLVAVFGGGTLAKTATVPVRREIAALEEGPQRSAAMEFMNGGPFIGMLERGLLFAFLAAGQPEAAALVLAAKSLARVPSAEHGKHASEYFLIGTLASVIAALAMSMAARSAVGMPVL</sequence>
<evidence type="ECO:0000256" key="1">
    <source>
        <dbReference type="SAM" id="Phobius"/>
    </source>
</evidence>
<evidence type="ECO:0000313" key="3">
    <source>
        <dbReference type="Proteomes" id="UP000516422"/>
    </source>
</evidence>
<dbReference type="EMBL" id="CP051006">
    <property type="protein sequence ID" value="QNT93585.1"/>
    <property type="molecule type" value="Genomic_DNA"/>
</dbReference>
<protein>
    <submittedName>
        <fullName evidence="2">Uncharacterized protein</fullName>
    </submittedName>
</protein>
<gene>
    <name evidence="2" type="ORF">HEP81_03275</name>
</gene>
<proteinExistence type="predicted"/>
<feature type="transmembrane region" description="Helical" evidence="1">
    <location>
        <begin position="147"/>
        <end position="165"/>
    </location>
</feature>
<organism evidence="2 3">
    <name type="scientific">Streptomyces griseofuscus</name>
    <dbReference type="NCBI Taxonomy" id="146922"/>
    <lineage>
        <taxon>Bacteria</taxon>
        <taxon>Bacillati</taxon>
        <taxon>Actinomycetota</taxon>
        <taxon>Actinomycetes</taxon>
        <taxon>Kitasatosporales</taxon>
        <taxon>Streptomycetaceae</taxon>
        <taxon>Streptomyces</taxon>
    </lineage>
</organism>
<reference evidence="2 3" key="1">
    <citation type="submission" date="2020-04" db="EMBL/GenBank/DDBJ databases">
        <title>Characterization and engineering of Streptomyces griseofuscus DSM40191 as a potential heterologous host for expression of BGCs.</title>
        <authorList>
            <person name="Gren T."/>
            <person name="Whitford C.M."/>
            <person name="Mohite O.S."/>
            <person name="Joergensen T.S."/>
            <person name="Nielsen J.B."/>
            <person name="Lee S.Y."/>
            <person name="Weber T."/>
        </authorList>
    </citation>
    <scope>NUCLEOTIDE SEQUENCE [LARGE SCALE GENOMIC DNA]</scope>
    <source>
        <strain evidence="2 3">DSM 40191</strain>
    </source>
</reference>
<feature type="transmembrane region" description="Helical" evidence="1">
    <location>
        <begin position="242"/>
        <end position="261"/>
    </location>
</feature>
<keyword evidence="1" id="KW-0472">Membrane</keyword>
<keyword evidence="1" id="KW-1133">Transmembrane helix</keyword>
<dbReference type="AlphaFoldDB" id="A0A7H1PZV5"/>
<evidence type="ECO:0000313" key="2">
    <source>
        <dbReference type="EMBL" id="QNT93585.1"/>
    </source>
</evidence>
<feature type="transmembrane region" description="Helical" evidence="1">
    <location>
        <begin position="48"/>
        <end position="64"/>
    </location>
</feature>
<dbReference type="Proteomes" id="UP000516422">
    <property type="component" value="Chromosome"/>
</dbReference>
<dbReference type="RefSeq" id="WP_359511888.1">
    <property type="nucleotide sequence ID" value="NZ_JBFAEW010000011.1"/>
</dbReference>
<accession>A0A7H1PZV5</accession>